<dbReference type="AlphaFoldDB" id="A0AAD6SU14"/>
<gene>
    <name evidence="2" type="ORF">C8F04DRAFT_1395883</name>
</gene>
<dbReference type="InterPro" id="IPR037293">
    <property type="entry name" value="Gal_Oxidase_central_sf"/>
</dbReference>
<dbReference type="PANTHER" id="PTHR32208">
    <property type="entry name" value="SECRETED PROTEIN-RELATED"/>
    <property type="match status" value="1"/>
</dbReference>
<accession>A0AAD6SU14</accession>
<feature type="domain" description="Glyoxal oxidase N-terminal" evidence="1">
    <location>
        <begin position="39"/>
        <end position="152"/>
    </location>
</feature>
<sequence length="279" mass="30023">MLSFGAAVPPTPAWKFLEKGKLGIVGLEAIVVTPDGKVAWGALWNLEINTATPLKLKTDSFCASGALISNGTMVSVGGNIPSVADLNQTGAYDGRMGLRMFAPSPDPNGIGCAVFEDLDNLKLSETRWYTLSLRIFDASLMIVGGTHQLQQFYNTSMTVLKALFSKSPNIISDPVNSFEFFPKKGGGVPRPSAFLERSLPVNLFPRVFALPDGKVFMVANNQSIIYDIEANTETILPDVPNGVRVTNPFDGTAQLLPLSRSLVCLLAQPNPQCSVESGW</sequence>
<dbReference type="EMBL" id="JARJCM010000063">
    <property type="protein sequence ID" value="KAJ7033704.1"/>
    <property type="molecule type" value="Genomic_DNA"/>
</dbReference>
<evidence type="ECO:0000313" key="2">
    <source>
        <dbReference type="EMBL" id="KAJ7033704.1"/>
    </source>
</evidence>
<protein>
    <submittedName>
        <fullName evidence="2">Glyoxal oxidase</fullName>
    </submittedName>
</protein>
<dbReference type="Gene3D" id="2.130.10.80">
    <property type="entry name" value="Galactose oxidase/kelch, beta-propeller"/>
    <property type="match status" value="1"/>
</dbReference>
<evidence type="ECO:0000313" key="3">
    <source>
        <dbReference type="Proteomes" id="UP001218188"/>
    </source>
</evidence>
<keyword evidence="3" id="KW-1185">Reference proteome</keyword>
<reference evidence="2" key="1">
    <citation type="submission" date="2023-03" db="EMBL/GenBank/DDBJ databases">
        <title>Massive genome expansion in bonnet fungi (Mycena s.s.) driven by repeated elements and novel gene families across ecological guilds.</title>
        <authorList>
            <consortium name="Lawrence Berkeley National Laboratory"/>
            <person name="Harder C.B."/>
            <person name="Miyauchi S."/>
            <person name="Viragh M."/>
            <person name="Kuo A."/>
            <person name="Thoen E."/>
            <person name="Andreopoulos B."/>
            <person name="Lu D."/>
            <person name="Skrede I."/>
            <person name="Drula E."/>
            <person name="Henrissat B."/>
            <person name="Morin E."/>
            <person name="Kohler A."/>
            <person name="Barry K."/>
            <person name="LaButti K."/>
            <person name="Morin E."/>
            <person name="Salamov A."/>
            <person name="Lipzen A."/>
            <person name="Mereny Z."/>
            <person name="Hegedus B."/>
            <person name="Baldrian P."/>
            <person name="Stursova M."/>
            <person name="Weitz H."/>
            <person name="Taylor A."/>
            <person name="Grigoriev I.V."/>
            <person name="Nagy L.G."/>
            <person name="Martin F."/>
            <person name="Kauserud H."/>
        </authorList>
    </citation>
    <scope>NUCLEOTIDE SEQUENCE</scope>
    <source>
        <strain evidence="2">CBHHK200</strain>
    </source>
</reference>
<evidence type="ECO:0000259" key="1">
    <source>
        <dbReference type="Pfam" id="PF07250"/>
    </source>
</evidence>
<dbReference type="Pfam" id="PF07250">
    <property type="entry name" value="Glyoxal_oxid_N"/>
    <property type="match status" value="1"/>
</dbReference>
<comment type="caution">
    <text evidence="2">The sequence shown here is derived from an EMBL/GenBank/DDBJ whole genome shotgun (WGS) entry which is preliminary data.</text>
</comment>
<dbReference type="Proteomes" id="UP001218188">
    <property type="component" value="Unassembled WGS sequence"/>
</dbReference>
<dbReference type="InterPro" id="IPR009880">
    <property type="entry name" value="Glyoxal_oxidase_N"/>
</dbReference>
<dbReference type="PANTHER" id="PTHR32208:SF96">
    <property type="entry name" value="GLYOXAL OXIDASE"/>
    <property type="match status" value="1"/>
</dbReference>
<organism evidence="2 3">
    <name type="scientific">Mycena alexandri</name>
    <dbReference type="NCBI Taxonomy" id="1745969"/>
    <lineage>
        <taxon>Eukaryota</taxon>
        <taxon>Fungi</taxon>
        <taxon>Dikarya</taxon>
        <taxon>Basidiomycota</taxon>
        <taxon>Agaricomycotina</taxon>
        <taxon>Agaricomycetes</taxon>
        <taxon>Agaricomycetidae</taxon>
        <taxon>Agaricales</taxon>
        <taxon>Marasmiineae</taxon>
        <taxon>Mycenaceae</taxon>
        <taxon>Mycena</taxon>
    </lineage>
</organism>
<name>A0AAD6SU14_9AGAR</name>
<proteinExistence type="predicted"/>